<sequence>MSIIIAGTLDFDPDKAEATIRSARPFIEASLREPGCIYYAWTLDPTTPGRVYVYEEWTSQEALEGHFRDDSYWKMRDHVTNGGLVGSSVKKYRFDLSERVYDDEGNPRADFFTGGGQ</sequence>
<accession>A0ABT6MX80</accession>
<dbReference type="EMBL" id="JARYGZ010000001">
    <property type="protein sequence ID" value="MDH7637423.1"/>
    <property type="molecule type" value="Genomic_DNA"/>
</dbReference>
<dbReference type="EC" id="1.-.-.-" evidence="2"/>
<dbReference type="PROSITE" id="PS51725">
    <property type="entry name" value="ABM"/>
    <property type="match status" value="1"/>
</dbReference>
<dbReference type="GO" id="GO:0004497">
    <property type="term" value="F:monooxygenase activity"/>
    <property type="evidence" value="ECO:0007669"/>
    <property type="project" value="UniProtKB-KW"/>
</dbReference>
<dbReference type="SUPFAM" id="SSF54909">
    <property type="entry name" value="Dimeric alpha+beta barrel"/>
    <property type="match status" value="1"/>
</dbReference>
<dbReference type="Pfam" id="PF03992">
    <property type="entry name" value="ABM"/>
    <property type="match status" value="1"/>
</dbReference>
<keyword evidence="2" id="KW-0560">Oxidoreductase</keyword>
<reference evidence="2" key="1">
    <citation type="submission" date="2023-04" db="EMBL/GenBank/DDBJ databases">
        <title>Sphingomonas sp. MAHUQ-71 isolated from rice field.</title>
        <authorList>
            <person name="Huq M.A."/>
        </authorList>
    </citation>
    <scope>NUCLEOTIDE SEQUENCE</scope>
    <source>
        <strain evidence="2">MAHUQ-71</strain>
    </source>
</reference>
<evidence type="ECO:0000313" key="2">
    <source>
        <dbReference type="EMBL" id="MDH7637423.1"/>
    </source>
</evidence>
<keyword evidence="2" id="KW-0503">Monooxygenase</keyword>
<comment type="caution">
    <text evidence="2">The sequence shown here is derived from an EMBL/GenBank/DDBJ whole genome shotgun (WGS) entry which is preliminary data.</text>
</comment>
<dbReference type="InterPro" id="IPR007138">
    <property type="entry name" value="ABM_dom"/>
</dbReference>
<organism evidence="2 3">
    <name type="scientific">Sphingomonas oryzagri</name>
    <dbReference type="NCBI Taxonomy" id="3042314"/>
    <lineage>
        <taxon>Bacteria</taxon>
        <taxon>Pseudomonadati</taxon>
        <taxon>Pseudomonadota</taxon>
        <taxon>Alphaproteobacteria</taxon>
        <taxon>Sphingomonadales</taxon>
        <taxon>Sphingomonadaceae</taxon>
        <taxon>Sphingomonas</taxon>
    </lineage>
</organism>
<dbReference type="Gene3D" id="3.30.70.100">
    <property type="match status" value="1"/>
</dbReference>
<keyword evidence="3" id="KW-1185">Reference proteome</keyword>
<feature type="domain" description="ABM" evidence="1">
    <location>
        <begin position="3"/>
        <end position="94"/>
    </location>
</feature>
<dbReference type="Proteomes" id="UP001160625">
    <property type="component" value="Unassembled WGS sequence"/>
</dbReference>
<dbReference type="InterPro" id="IPR011008">
    <property type="entry name" value="Dimeric_a/b-barrel"/>
</dbReference>
<evidence type="ECO:0000313" key="3">
    <source>
        <dbReference type="Proteomes" id="UP001160625"/>
    </source>
</evidence>
<proteinExistence type="predicted"/>
<protein>
    <submittedName>
        <fullName evidence="2">Quinol monooxygenase</fullName>
        <ecNumber evidence="2">1.-.-.-</ecNumber>
    </submittedName>
</protein>
<evidence type="ECO:0000259" key="1">
    <source>
        <dbReference type="PROSITE" id="PS51725"/>
    </source>
</evidence>
<name>A0ABT6MX80_9SPHN</name>
<dbReference type="RefSeq" id="WP_281042776.1">
    <property type="nucleotide sequence ID" value="NZ_JARYGZ010000001.1"/>
</dbReference>
<gene>
    <name evidence="2" type="ORF">QGN17_01645</name>
</gene>